<accession>A0A8T0QG70</accession>
<dbReference type="EMBL" id="CM029050">
    <property type="protein sequence ID" value="KAG2569174.1"/>
    <property type="molecule type" value="Genomic_DNA"/>
</dbReference>
<sequence>MGQSPADPGRTRFLCCRLQPCSAQQLRAHSFTPTYQLLQRRLGFQFVHLPTAASNPARRDAIISAGEDGPIRHGAAADWRFCYLDGSILSAA</sequence>
<evidence type="ECO:0000313" key="2">
    <source>
        <dbReference type="Proteomes" id="UP000823388"/>
    </source>
</evidence>
<dbReference type="AlphaFoldDB" id="A0A8T0QG70"/>
<dbReference type="Proteomes" id="UP000823388">
    <property type="component" value="Chromosome 7N"/>
</dbReference>
<keyword evidence="2" id="KW-1185">Reference proteome</keyword>
<gene>
    <name evidence="1" type="ORF">PVAP13_7NG371621</name>
</gene>
<name>A0A8T0QG70_PANVG</name>
<comment type="caution">
    <text evidence="1">The sequence shown here is derived from an EMBL/GenBank/DDBJ whole genome shotgun (WGS) entry which is preliminary data.</text>
</comment>
<organism evidence="1 2">
    <name type="scientific">Panicum virgatum</name>
    <name type="common">Blackwell switchgrass</name>
    <dbReference type="NCBI Taxonomy" id="38727"/>
    <lineage>
        <taxon>Eukaryota</taxon>
        <taxon>Viridiplantae</taxon>
        <taxon>Streptophyta</taxon>
        <taxon>Embryophyta</taxon>
        <taxon>Tracheophyta</taxon>
        <taxon>Spermatophyta</taxon>
        <taxon>Magnoliopsida</taxon>
        <taxon>Liliopsida</taxon>
        <taxon>Poales</taxon>
        <taxon>Poaceae</taxon>
        <taxon>PACMAD clade</taxon>
        <taxon>Panicoideae</taxon>
        <taxon>Panicodae</taxon>
        <taxon>Paniceae</taxon>
        <taxon>Panicinae</taxon>
        <taxon>Panicum</taxon>
        <taxon>Panicum sect. Hiantes</taxon>
    </lineage>
</organism>
<proteinExistence type="predicted"/>
<evidence type="ECO:0000313" key="1">
    <source>
        <dbReference type="EMBL" id="KAG2569174.1"/>
    </source>
</evidence>
<reference evidence="1" key="1">
    <citation type="submission" date="2020-05" db="EMBL/GenBank/DDBJ databases">
        <title>WGS assembly of Panicum virgatum.</title>
        <authorList>
            <person name="Lovell J.T."/>
            <person name="Jenkins J."/>
            <person name="Shu S."/>
            <person name="Juenger T.E."/>
            <person name="Schmutz J."/>
        </authorList>
    </citation>
    <scope>NUCLEOTIDE SEQUENCE</scope>
    <source>
        <strain evidence="1">AP13</strain>
    </source>
</reference>
<protein>
    <submittedName>
        <fullName evidence="1">Uncharacterized protein</fullName>
    </submittedName>
</protein>